<comment type="caution">
    <text evidence="11">The sequence shown here is derived from an EMBL/GenBank/DDBJ whole genome shotgun (WGS) entry which is preliminary data.</text>
</comment>
<accession>A0A939G6V9</accession>
<dbReference type="PROSITE" id="PS50109">
    <property type="entry name" value="HIS_KIN"/>
    <property type="match status" value="1"/>
</dbReference>
<evidence type="ECO:0000313" key="11">
    <source>
        <dbReference type="EMBL" id="MBO0931724.1"/>
    </source>
</evidence>
<gene>
    <name evidence="11" type="ORF">J2I48_12005</name>
</gene>
<evidence type="ECO:0000256" key="7">
    <source>
        <dbReference type="ARBA" id="ARBA00022840"/>
    </source>
</evidence>
<dbReference type="AlphaFoldDB" id="A0A939G6V9"/>
<organism evidence="11 12">
    <name type="scientific">Fibrella aquatilis</name>
    <dbReference type="NCBI Taxonomy" id="2817059"/>
    <lineage>
        <taxon>Bacteria</taxon>
        <taxon>Pseudomonadati</taxon>
        <taxon>Bacteroidota</taxon>
        <taxon>Cytophagia</taxon>
        <taxon>Cytophagales</taxon>
        <taxon>Spirosomataceae</taxon>
        <taxon>Fibrella</taxon>
    </lineage>
</organism>
<keyword evidence="9" id="KW-1133">Transmembrane helix</keyword>
<evidence type="ECO:0000313" key="12">
    <source>
        <dbReference type="Proteomes" id="UP000664795"/>
    </source>
</evidence>
<evidence type="ECO:0000256" key="6">
    <source>
        <dbReference type="ARBA" id="ARBA00022777"/>
    </source>
</evidence>
<evidence type="ECO:0000256" key="8">
    <source>
        <dbReference type="ARBA" id="ARBA00023012"/>
    </source>
</evidence>
<keyword evidence="5" id="KW-0547">Nucleotide-binding</keyword>
<dbReference type="InterPro" id="IPR003594">
    <property type="entry name" value="HATPase_dom"/>
</dbReference>
<keyword evidence="12" id="KW-1185">Reference proteome</keyword>
<evidence type="ECO:0000256" key="1">
    <source>
        <dbReference type="ARBA" id="ARBA00000085"/>
    </source>
</evidence>
<dbReference type="SMART" id="SM00387">
    <property type="entry name" value="HATPase_c"/>
    <property type="match status" value="1"/>
</dbReference>
<dbReference type="GO" id="GO:0046983">
    <property type="term" value="F:protein dimerization activity"/>
    <property type="evidence" value="ECO:0007669"/>
    <property type="project" value="InterPro"/>
</dbReference>
<dbReference type="PANTHER" id="PTHR24421">
    <property type="entry name" value="NITRATE/NITRITE SENSOR PROTEIN NARX-RELATED"/>
    <property type="match status" value="1"/>
</dbReference>
<dbReference type="CDD" id="cd16917">
    <property type="entry name" value="HATPase_UhpB-NarQ-NarX-like"/>
    <property type="match status" value="1"/>
</dbReference>
<evidence type="ECO:0000256" key="9">
    <source>
        <dbReference type="SAM" id="Phobius"/>
    </source>
</evidence>
<keyword evidence="8" id="KW-0902">Two-component regulatory system</keyword>
<evidence type="ECO:0000259" key="10">
    <source>
        <dbReference type="PROSITE" id="PS50109"/>
    </source>
</evidence>
<dbReference type="EC" id="2.7.13.3" evidence="2"/>
<keyword evidence="7" id="KW-0067">ATP-binding</keyword>
<evidence type="ECO:0000256" key="2">
    <source>
        <dbReference type="ARBA" id="ARBA00012438"/>
    </source>
</evidence>
<keyword evidence="9" id="KW-0472">Membrane</keyword>
<dbReference type="GO" id="GO:0016020">
    <property type="term" value="C:membrane"/>
    <property type="evidence" value="ECO:0007669"/>
    <property type="project" value="InterPro"/>
</dbReference>
<dbReference type="GO" id="GO:0005524">
    <property type="term" value="F:ATP binding"/>
    <property type="evidence" value="ECO:0007669"/>
    <property type="project" value="UniProtKB-KW"/>
</dbReference>
<evidence type="ECO:0000256" key="5">
    <source>
        <dbReference type="ARBA" id="ARBA00022741"/>
    </source>
</evidence>
<dbReference type="InterPro" id="IPR050482">
    <property type="entry name" value="Sensor_HK_TwoCompSys"/>
</dbReference>
<dbReference type="Gene3D" id="1.20.5.1930">
    <property type="match status" value="1"/>
</dbReference>
<evidence type="ECO:0000256" key="4">
    <source>
        <dbReference type="ARBA" id="ARBA00022679"/>
    </source>
</evidence>
<dbReference type="PANTHER" id="PTHR24421:SF10">
    <property type="entry name" value="NITRATE_NITRITE SENSOR PROTEIN NARQ"/>
    <property type="match status" value="1"/>
</dbReference>
<dbReference type="Proteomes" id="UP000664795">
    <property type="component" value="Unassembled WGS sequence"/>
</dbReference>
<dbReference type="InterPro" id="IPR005467">
    <property type="entry name" value="His_kinase_dom"/>
</dbReference>
<dbReference type="Pfam" id="PF02518">
    <property type="entry name" value="HATPase_c"/>
    <property type="match status" value="1"/>
</dbReference>
<dbReference type="InterPro" id="IPR011712">
    <property type="entry name" value="Sig_transdc_His_kin_sub3_dim/P"/>
</dbReference>
<proteinExistence type="predicted"/>
<dbReference type="InterPro" id="IPR036890">
    <property type="entry name" value="HATPase_C_sf"/>
</dbReference>
<dbReference type="SUPFAM" id="SSF55874">
    <property type="entry name" value="ATPase domain of HSP90 chaperone/DNA topoisomerase II/histidine kinase"/>
    <property type="match status" value="1"/>
</dbReference>
<comment type="catalytic activity">
    <reaction evidence="1">
        <text>ATP + protein L-histidine = ADP + protein N-phospho-L-histidine.</text>
        <dbReference type="EC" id="2.7.13.3"/>
    </reaction>
</comment>
<feature type="domain" description="Histidine kinase" evidence="10">
    <location>
        <begin position="307"/>
        <end position="504"/>
    </location>
</feature>
<keyword evidence="9" id="KW-0812">Transmembrane</keyword>
<dbReference type="EMBL" id="JAFMYU010000008">
    <property type="protein sequence ID" value="MBO0931724.1"/>
    <property type="molecule type" value="Genomic_DNA"/>
</dbReference>
<feature type="transmembrane region" description="Helical" evidence="9">
    <location>
        <begin position="212"/>
        <end position="229"/>
    </location>
</feature>
<keyword evidence="4" id="KW-0808">Transferase</keyword>
<dbReference type="GO" id="GO:0000155">
    <property type="term" value="F:phosphorelay sensor kinase activity"/>
    <property type="evidence" value="ECO:0007669"/>
    <property type="project" value="InterPro"/>
</dbReference>
<evidence type="ECO:0000256" key="3">
    <source>
        <dbReference type="ARBA" id="ARBA00022553"/>
    </source>
</evidence>
<dbReference type="Gene3D" id="3.30.565.10">
    <property type="entry name" value="Histidine kinase-like ATPase, C-terminal domain"/>
    <property type="match status" value="1"/>
</dbReference>
<keyword evidence="6 11" id="KW-0418">Kinase</keyword>
<sequence>MRATDRRANPTQRRTFFTTPVATSTTGPLRLTRLYIATLLGLAVLLTVGQLITQWQFDKFQDELWIIRYTALQRHQSQQVAKKALLLSDQHDPAAFRQTQKSLQNTFETISKYYRQGQQGILTEPSRTIANSDSVKLLYRAVQPHFDGLQAGTRLLTELRGPDDLRTEAGQRGLKLILANETAFLERIDAVVRQYTHELRQKLASLQRFEQYLYLLTLAILTAIAWFVYRPAARRLREAVAQLVAAEQRTTEANRKLTSVNTSLNKARQQLVESAKQQFQLQINEQKSRTAYLVAGQEEERKRLSRELHDGLGQMLTAIKLQIEGLEGRLANGAPVETNLQPLKSLITQTIQEARSISNNLMPSALSDFGLMPALRVLAEQHNRLAPGMVTLEADRWLMDPHAARLAQPVEITLYRVTQEALTNAIRHGKATHIGIHLFEKDQYLHLSITDNGVGFKTQRLSKEPHGQGVHNMHERVKLVNGTFKLTSVPGKGTKLKVSIPYHSHALTHDYDKTNVS</sequence>
<dbReference type="Pfam" id="PF07730">
    <property type="entry name" value="HisKA_3"/>
    <property type="match status" value="1"/>
</dbReference>
<name>A0A939G6V9_9BACT</name>
<protein>
    <recommendedName>
        <fullName evidence="2">histidine kinase</fullName>
        <ecNumber evidence="2">2.7.13.3</ecNumber>
    </recommendedName>
</protein>
<reference evidence="11 12" key="1">
    <citation type="submission" date="2021-03" db="EMBL/GenBank/DDBJ databases">
        <title>Fibrella sp. HMF5036 genome sequencing and assembly.</title>
        <authorList>
            <person name="Kang H."/>
            <person name="Kim H."/>
            <person name="Bae S."/>
            <person name="Joh K."/>
        </authorList>
    </citation>
    <scope>NUCLEOTIDE SEQUENCE [LARGE SCALE GENOMIC DNA]</scope>
    <source>
        <strain evidence="11 12">HMF5036</strain>
    </source>
</reference>
<keyword evidence="3" id="KW-0597">Phosphoprotein</keyword>